<dbReference type="InterPro" id="IPR015424">
    <property type="entry name" value="PyrdxlP-dep_Trfase"/>
</dbReference>
<accession>A0A2A4YZ88</accession>
<keyword evidence="7" id="KW-0368">Histidine biosynthesis</keyword>
<dbReference type="Pfam" id="PF00155">
    <property type="entry name" value="Aminotran_1_2"/>
    <property type="match status" value="1"/>
</dbReference>
<name>A0A2A4YZ88_9PROT</name>
<dbReference type="GO" id="GO:0030170">
    <property type="term" value="F:pyridoxal phosphate binding"/>
    <property type="evidence" value="ECO:0007669"/>
    <property type="project" value="InterPro"/>
</dbReference>
<dbReference type="InterPro" id="IPR004838">
    <property type="entry name" value="NHTrfase_class1_PyrdxlP-BS"/>
</dbReference>
<protein>
    <recommendedName>
        <fullName evidence="9">Aminotransferase</fullName>
        <ecNumber evidence="9">2.6.1.-</ecNumber>
    </recommendedName>
</protein>
<evidence type="ECO:0000256" key="3">
    <source>
        <dbReference type="ARBA" id="ARBA00022576"/>
    </source>
</evidence>
<dbReference type="SUPFAM" id="SSF53383">
    <property type="entry name" value="PLP-dependent transferases"/>
    <property type="match status" value="1"/>
</dbReference>
<gene>
    <name evidence="11" type="ORF">COB13_10530</name>
</gene>
<evidence type="ECO:0000256" key="8">
    <source>
        <dbReference type="ARBA" id="ARBA00047481"/>
    </source>
</evidence>
<sequence length="383" mass="43116">MASYSNKPLKNLVTNNPNKFWMTDSPEVKKSPPTIEYTRRYNEDADQMIYLGLNENVKEPNLLIQEAVLTATKTINRYPDNHFTKLSYAVAEETGIHPTQQIWGAGASDLINRVVSINARAGLKIISPAPTFWGYERSYEIINADVERVGLRSDGHTDVDAMLEKISDDTGVITFSTPANPSGIAVPEADIISFAKNTPEHILLLIDEVYFEYAKFDGEPDMIELMHKYRPNGKWLILRSFSKAYGLAGARIGYGLASDKYVAARVENDYLNFSVSSFAFSAALSAYLDKSSLTETLNKNGKQRDKLEKALQSLKLAYYPSSANFISIIMPQRASYYIKKLYEQKIICASWNDENFPYMLRVAITNEVEGNKFIEALTKTLKS</sequence>
<reference evidence="11" key="2">
    <citation type="journal article" date="2018" name="ISME J.">
        <title>A dynamic microbial community with high functional redundancy inhabits the cold, oxic subseafloor aquifer.</title>
        <authorList>
            <person name="Tully B.J."/>
            <person name="Wheat C.G."/>
            <person name="Glazer B.T."/>
            <person name="Huber J.A."/>
        </authorList>
    </citation>
    <scope>NUCLEOTIDE SEQUENCE</scope>
    <source>
        <strain evidence="11">NORP83</strain>
    </source>
</reference>
<keyword evidence="3 9" id="KW-0032">Aminotransferase</keyword>
<dbReference type="PROSITE" id="PS00105">
    <property type="entry name" value="AA_TRANSFER_CLASS_1"/>
    <property type="match status" value="1"/>
</dbReference>
<proteinExistence type="inferred from homology"/>
<dbReference type="GO" id="GO:0004400">
    <property type="term" value="F:histidinol-phosphate transaminase activity"/>
    <property type="evidence" value="ECO:0007669"/>
    <property type="project" value="UniProtKB-EC"/>
</dbReference>
<dbReference type="GO" id="GO:0000105">
    <property type="term" value="P:L-histidine biosynthetic process"/>
    <property type="evidence" value="ECO:0007669"/>
    <property type="project" value="UniProtKB-KW"/>
</dbReference>
<comment type="similarity">
    <text evidence="9">Belongs to the class-I pyridoxal-phosphate-dependent aminotransferase family.</text>
</comment>
<dbReference type="PANTHER" id="PTHR43643">
    <property type="entry name" value="HISTIDINOL-PHOSPHATE AMINOTRANSFERASE 2"/>
    <property type="match status" value="1"/>
</dbReference>
<comment type="caution">
    <text evidence="11">The sequence shown here is derived from an EMBL/GenBank/DDBJ whole genome shotgun (WGS) entry which is preliminary data.</text>
</comment>
<dbReference type="EC" id="2.6.1.-" evidence="9"/>
<evidence type="ECO:0000313" key="11">
    <source>
        <dbReference type="EMBL" id="PCJ00022.1"/>
    </source>
</evidence>
<evidence type="ECO:0000259" key="10">
    <source>
        <dbReference type="Pfam" id="PF00155"/>
    </source>
</evidence>
<dbReference type="InterPro" id="IPR015421">
    <property type="entry name" value="PyrdxlP-dep_Trfase_major"/>
</dbReference>
<dbReference type="Gene3D" id="3.90.1150.10">
    <property type="entry name" value="Aspartate Aminotransferase, domain 1"/>
    <property type="match status" value="1"/>
</dbReference>
<comment type="similarity">
    <text evidence="2">Belongs to the class-II pyridoxal-phosphate-dependent aminotransferase family. Histidinol-phosphate aminotransferase subfamily.</text>
</comment>
<evidence type="ECO:0000256" key="6">
    <source>
        <dbReference type="ARBA" id="ARBA00022898"/>
    </source>
</evidence>
<dbReference type="PANTHER" id="PTHR43643:SF6">
    <property type="entry name" value="HISTIDINOL-PHOSPHATE AMINOTRANSFERASE"/>
    <property type="match status" value="1"/>
</dbReference>
<keyword evidence="5 9" id="KW-0808">Transferase</keyword>
<keyword evidence="6" id="KW-0663">Pyridoxal phosphate</keyword>
<keyword evidence="4" id="KW-0028">Amino-acid biosynthesis</keyword>
<dbReference type="InterPro" id="IPR015422">
    <property type="entry name" value="PyrdxlP-dep_Trfase_small"/>
</dbReference>
<comment type="cofactor">
    <cofactor evidence="9">
        <name>pyridoxal 5'-phosphate</name>
        <dbReference type="ChEBI" id="CHEBI:597326"/>
    </cofactor>
</comment>
<comment type="catalytic activity">
    <reaction evidence="8">
        <text>L-histidinol phosphate + 2-oxoglutarate = 3-(imidazol-4-yl)-2-oxopropyl phosphate + L-glutamate</text>
        <dbReference type="Rhea" id="RHEA:23744"/>
        <dbReference type="ChEBI" id="CHEBI:16810"/>
        <dbReference type="ChEBI" id="CHEBI:29985"/>
        <dbReference type="ChEBI" id="CHEBI:57766"/>
        <dbReference type="ChEBI" id="CHEBI:57980"/>
        <dbReference type="EC" id="2.6.1.9"/>
    </reaction>
</comment>
<dbReference type="Gene3D" id="3.40.640.10">
    <property type="entry name" value="Type I PLP-dependent aspartate aminotransferase-like (Major domain)"/>
    <property type="match status" value="1"/>
</dbReference>
<reference key="1">
    <citation type="submission" date="2017-08" db="EMBL/GenBank/DDBJ databases">
        <title>A dynamic microbial community with high functional redundancy inhabits the cold, oxic subseafloor aquifer.</title>
        <authorList>
            <person name="Tully B.J."/>
            <person name="Wheat C.G."/>
            <person name="Glazer B.T."/>
            <person name="Huber J.A."/>
        </authorList>
    </citation>
    <scope>NUCLEOTIDE SEQUENCE [LARGE SCALE GENOMIC DNA]</scope>
</reference>
<dbReference type="InterPro" id="IPR004839">
    <property type="entry name" value="Aminotransferase_I/II_large"/>
</dbReference>
<feature type="domain" description="Aminotransferase class I/classII large" evidence="10">
    <location>
        <begin position="50"/>
        <end position="376"/>
    </location>
</feature>
<evidence type="ECO:0000256" key="9">
    <source>
        <dbReference type="RuleBase" id="RU000481"/>
    </source>
</evidence>
<evidence type="ECO:0000256" key="7">
    <source>
        <dbReference type="ARBA" id="ARBA00023102"/>
    </source>
</evidence>
<dbReference type="CDD" id="cd00609">
    <property type="entry name" value="AAT_like"/>
    <property type="match status" value="1"/>
</dbReference>
<evidence type="ECO:0000256" key="2">
    <source>
        <dbReference type="ARBA" id="ARBA00007970"/>
    </source>
</evidence>
<comment type="pathway">
    <text evidence="1">Amino-acid biosynthesis; L-histidine biosynthesis; L-histidine from 5-phospho-alpha-D-ribose 1-diphosphate: step 7/9.</text>
</comment>
<evidence type="ECO:0000256" key="4">
    <source>
        <dbReference type="ARBA" id="ARBA00022605"/>
    </source>
</evidence>
<evidence type="ECO:0000256" key="5">
    <source>
        <dbReference type="ARBA" id="ARBA00022679"/>
    </source>
</evidence>
<dbReference type="InterPro" id="IPR050106">
    <property type="entry name" value="HistidinolP_aminotransfase"/>
</dbReference>
<dbReference type="EMBL" id="NVUS01000013">
    <property type="protein sequence ID" value="PCJ00022.1"/>
    <property type="molecule type" value="Genomic_DNA"/>
</dbReference>
<organism evidence="11">
    <name type="scientific">OCS116 cluster bacterium</name>
    <dbReference type="NCBI Taxonomy" id="2030921"/>
    <lineage>
        <taxon>Bacteria</taxon>
        <taxon>Pseudomonadati</taxon>
        <taxon>Pseudomonadota</taxon>
        <taxon>Alphaproteobacteria</taxon>
        <taxon>OCS116 cluster</taxon>
    </lineage>
</organism>
<dbReference type="AlphaFoldDB" id="A0A2A4YZ88"/>
<evidence type="ECO:0000256" key="1">
    <source>
        <dbReference type="ARBA" id="ARBA00005011"/>
    </source>
</evidence>